<feature type="region of interest" description="Disordered" evidence="1">
    <location>
        <begin position="227"/>
        <end position="258"/>
    </location>
</feature>
<dbReference type="AlphaFoldDB" id="A0A1G4VN05"/>
<proteinExistence type="predicted"/>
<feature type="compositionally biased region" description="Low complexity" evidence="1">
    <location>
        <begin position="227"/>
        <end position="248"/>
    </location>
</feature>
<evidence type="ECO:0000313" key="2">
    <source>
        <dbReference type="EMBL" id="SCX09202.1"/>
    </source>
</evidence>
<gene>
    <name evidence="2" type="ORF">SAMN02799620_01409</name>
</gene>
<organism evidence="2 3">
    <name type="scientific">Mycolicibacterium fluoranthenivorans</name>
    <dbReference type="NCBI Taxonomy" id="258505"/>
    <lineage>
        <taxon>Bacteria</taxon>
        <taxon>Bacillati</taxon>
        <taxon>Actinomycetota</taxon>
        <taxon>Actinomycetes</taxon>
        <taxon>Mycobacteriales</taxon>
        <taxon>Mycobacteriaceae</taxon>
        <taxon>Mycolicibacterium</taxon>
    </lineage>
</organism>
<name>A0A1G4VN05_9MYCO</name>
<feature type="region of interest" description="Disordered" evidence="1">
    <location>
        <begin position="286"/>
        <end position="322"/>
    </location>
</feature>
<accession>A0A1G4VN05</accession>
<dbReference type="RefSeq" id="WP_170847131.1">
    <property type="nucleotide sequence ID" value="NZ_FMUB01000002.1"/>
</dbReference>
<dbReference type="Proteomes" id="UP000199707">
    <property type="component" value="Unassembled WGS sequence"/>
</dbReference>
<protein>
    <submittedName>
        <fullName evidence="2">Uncharacterized protein</fullName>
    </submittedName>
</protein>
<reference evidence="3" key="1">
    <citation type="submission" date="2016-10" db="EMBL/GenBank/DDBJ databases">
        <authorList>
            <person name="Varghese N."/>
            <person name="Submissions S."/>
        </authorList>
    </citation>
    <scope>NUCLEOTIDE SEQUENCE [LARGE SCALE GENOMIC DNA]</scope>
    <source>
        <strain evidence="3">UNC267MFSha1.1M11</strain>
    </source>
</reference>
<evidence type="ECO:0000313" key="3">
    <source>
        <dbReference type="Proteomes" id="UP000199707"/>
    </source>
</evidence>
<sequence>MLNPTDGGIVDALIDIRERMTPMMALTGAMAIATAAVVSAPPVQHAAERVVPLAVHEVKSLPLQLTSSVDFFAPYYYQPAGPLGTAVTVPLYVVTYAADTLVKGVTQVLTGLHVDNRLAQQPSLLTQGLLFPIAAGVQGALASALDGTFVLGKFTPAQAINFALNAIKTAIEGFIAAEKALFTPSPTLAVTTKTDAKTQDVASTAIADSTPTVTLSTAKVDTAPKTVPKQKVAAAAADGAPEASTDTAGDTKKADTADTVTAAKPAWKKPTLKLPTFKLPTLKFSIPKKATAGATKPDSASSSDTPKTSHESNDGGSQGTSK</sequence>
<dbReference type="EMBL" id="FMUB01000002">
    <property type="protein sequence ID" value="SCX09202.1"/>
    <property type="molecule type" value="Genomic_DNA"/>
</dbReference>
<evidence type="ECO:0000256" key="1">
    <source>
        <dbReference type="SAM" id="MobiDB-lite"/>
    </source>
</evidence>